<feature type="compositionally biased region" description="Basic and acidic residues" evidence="7">
    <location>
        <begin position="500"/>
        <end position="518"/>
    </location>
</feature>
<feature type="domain" description="PHD-type" evidence="8">
    <location>
        <begin position="688"/>
        <end position="733"/>
    </location>
</feature>
<dbReference type="InterPro" id="IPR001965">
    <property type="entry name" value="Znf_PHD"/>
</dbReference>
<feature type="compositionally biased region" description="Basic and acidic residues" evidence="7">
    <location>
        <begin position="163"/>
        <end position="176"/>
    </location>
</feature>
<dbReference type="InterPro" id="IPR000182">
    <property type="entry name" value="GNAT_dom"/>
</dbReference>
<dbReference type="Pfam" id="PF16135">
    <property type="entry name" value="TDBD"/>
    <property type="match status" value="1"/>
</dbReference>
<evidence type="ECO:0000256" key="6">
    <source>
        <dbReference type="PROSITE-ProRule" id="PRU00146"/>
    </source>
</evidence>
<dbReference type="InterPro" id="IPR056511">
    <property type="entry name" value="IDM1_C"/>
</dbReference>
<dbReference type="Gramene" id="Ma04_t27920.2">
    <property type="protein sequence ID" value="Ma04_p27920.2"/>
    <property type="gene ID" value="Ma04_g27920"/>
</dbReference>
<feature type="compositionally biased region" description="Polar residues" evidence="7">
    <location>
        <begin position="152"/>
        <end position="162"/>
    </location>
</feature>
<dbReference type="OrthoDB" id="429143at2759"/>
<keyword evidence="5" id="KW-0539">Nucleus</keyword>
<feature type="region of interest" description="Disordered" evidence="7">
    <location>
        <begin position="445"/>
        <end position="466"/>
    </location>
</feature>
<dbReference type="PANTHER" id="PTHR46309:SF1">
    <property type="entry name" value="PHD FINGER PROTEIN 12"/>
    <property type="match status" value="1"/>
</dbReference>
<feature type="region of interest" description="Disordered" evidence="7">
    <location>
        <begin position="1053"/>
        <end position="1107"/>
    </location>
</feature>
<feature type="region of interest" description="Disordered" evidence="7">
    <location>
        <begin position="59"/>
        <end position="83"/>
    </location>
</feature>
<dbReference type="EnsemblPlants" id="Ma04_t27920.1">
    <property type="protein sequence ID" value="Ma04_p27920.1"/>
    <property type="gene ID" value="Ma04_g27920"/>
</dbReference>
<feature type="compositionally biased region" description="Polar residues" evidence="7">
    <location>
        <begin position="1053"/>
        <end position="1068"/>
    </location>
</feature>
<evidence type="ECO:0000256" key="2">
    <source>
        <dbReference type="ARBA" id="ARBA00022723"/>
    </source>
</evidence>
<evidence type="ECO:0000256" key="4">
    <source>
        <dbReference type="ARBA" id="ARBA00022833"/>
    </source>
</evidence>
<dbReference type="GO" id="GO:0016747">
    <property type="term" value="F:acyltransferase activity, transferring groups other than amino-acyl groups"/>
    <property type="evidence" value="ECO:0007669"/>
    <property type="project" value="InterPro"/>
</dbReference>
<keyword evidence="2" id="KW-0479">Metal-binding</keyword>
<dbReference type="Gramene" id="Ma04_t27920.3">
    <property type="protein sequence ID" value="Ma04_p27920.3"/>
    <property type="gene ID" value="Ma04_g27920"/>
</dbReference>
<dbReference type="GO" id="GO:0008270">
    <property type="term" value="F:zinc ion binding"/>
    <property type="evidence" value="ECO:0007669"/>
    <property type="project" value="UniProtKB-KW"/>
</dbReference>
<dbReference type="PROSITE" id="PS50016">
    <property type="entry name" value="ZF_PHD_2"/>
    <property type="match status" value="1"/>
</dbReference>
<dbReference type="InParanoid" id="A0A804IUP8"/>
<feature type="compositionally biased region" description="Basic and acidic residues" evidence="7">
    <location>
        <begin position="446"/>
        <end position="458"/>
    </location>
</feature>
<feature type="compositionally biased region" description="Polar residues" evidence="7">
    <location>
        <begin position="211"/>
        <end position="229"/>
    </location>
</feature>
<dbReference type="InterPro" id="IPR032308">
    <property type="entry name" value="TDBD"/>
</dbReference>
<dbReference type="InterPro" id="IPR013083">
    <property type="entry name" value="Znf_RING/FYVE/PHD"/>
</dbReference>
<dbReference type="EMBL" id="HG996469">
    <property type="protein sequence ID" value="CAG1843599.1"/>
    <property type="molecule type" value="Genomic_DNA"/>
</dbReference>
<dbReference type="PROSITE" id="PS51186">
    <property type="entry name" value="GNAT"/>
    <property type="match status" value="1"/>
</dbReference>
<dbReference type="InterPro" id="IPR016181">
    <property type="entry name" value="Acyl_CoA_acyltransferase"/>
</dbReference>
<dbReference type="CDD" id="cd04301">
    <property type="entry name" value="NAT_SF"/>
    <property type="match status" value="1"/>
</dbReference>
<gene>
    <name evidence="10" type="ORF">GSMUA_133940.1</name>
</gene>
<dbReference type="Pfam" id="PF00628">
    <property type="entry name" value="PHD"/>
    <property type="match status" value="1"/>
</dbReference>
<evidence type="ECO:0000259" key="9">
    <source>
        <dbReference type="PROSITE" id="PS51186"/>
    </source>
</evidence>
<dbReference type="SUPFAM" id="SSF57903">
    <property type="entry name" value="FYVE/PHD zinc finger"/>
    <property type="match status" value="1"/>
</dbReference>
<dbReference type="Pfam" id="PF23209">
    <property type="entry name" value="IDM1_C"/>
    <property type="match status" value="1"/>
</dbReference>
<accession>A0A804IUP8</accession>
<sequence>MSSVEKKRGVPMKGEVDGVSASKEVRESKKEKRRRLILSDTDSDDCLVSLQEVDCETAQNGDSLSIGEDNGVEGMKEKENEKEKVEVERKKKKVLRLDVVKPSEEFVVADKNEVIEPVLERKRSREPADVEGSAKRPKRDFSELGRILKTANGGNKSKTYSSHGDDKKEMKVDVDIKPLVPASRERYGVENHIQSNSHSIHKKEDEKVKSIESSGDQALQMKDGSSSFASKKRADTSISLCKDGVLRVQGKGGVLRVLPSNKKVDGFGNLHSKSKVEGKSNTFISPRIATRSTLKKSSLSPDRRVHEKSRSGATLNKHESKKAKVDIAEESTYKKPKTDSPKREKKRSDMPRGRAGFKIKGGTSMKTAFMAKQELSKASVTRNTEKQKLRDQIKAILLNAGWTIDLRPRKGRNYEDSVYIPPEGQGGYWSITKAYAVYQEQLNRSCNERRKNSSERSSRTSAGNDYVVPMESLNILKRVVNKRRNQELEETQRSKKKEKKTSDLRHPGDQDAQDKLDEIRGRKKSNCALASNTKTAVGSIAHKHFRKGRNKQRGCALLVRGSNQEAEDEENDYVPYVWTRTVLSWMIDMGVLHINGKVKYMNQRRTKTKLEGWITRDGIYCSCCSKILTVSKFELHAGSKLLQPLQNIYLEDGGLSLLQCQLDAWKKQDESERQGFYIVDVSGDDPNDDTCGICGDGGDLICCDGCPSTFHLSCLGIEKLPPGDWHCTNCCCRYCGRISVDTIPETDETVSSLLSCHHCEAKYHQDCVPETESISATSKSRRISFCSQSCSKVFKWLQKILGTKNELEAGFSWSVIRRFDEDAFEFPLMSQLKVECNSKIAVALAVMDECFLPIVDQRSGVNLIHNVIYNCGSNFNRLNYRGFYSFILERGDEIISVASVRIHGTRLAEMPFIGTRNMYRRQGMCRRLLDGIESALFSLNVQKLVIPAISELKDTWTNVFGFKPLEVSQELEVRSINMLVFPGTGLLQKPLLMMHSSEQCAPIDGVDMVEYDIKHQHQTKSTYESSESSSVEPNLYNSGQAVVHCVNATQDTGSGLSSFKVSPGSSDSPRSECKSQEYKSLVMGGDRDTHNFPESGLTNSHDEDKSQIDFSTRELTLSDNHGEKSTEANTLTDLQESNAVSKHVSPKGFASDIQKSGASSLNMLPTQCNSLQHKYEDHCTPPEFVTVTPKPGIEIIAELQICSLESTSTPLHYESHVRTKAHSPNSARGNGQISPESTHDATNHHEKSLLDHLEPSIHVDSKEMMYSIHAVEAKGAALDPNSSLNDEDSEPFAFEIVSRPINAAAGKENSSSYKSCAVTVSDKSTRLSIQHSSLDRVSITNGTVCESNLSHVVKSCKIQGDIEHSDMTCSLMLDPGIKGIPPVLTTSFEVSAEPIDYGLCAVHDASVDIKKFDTGSESSQ</sequence>
<keyword evidence="4" id="KW-0862">Zinc</keyword>
<dbReference type="InterPro" id="IPR042163">
    <property type="entry name" value="PHF12"/>
</dbReference>
<dbReference type="GO" id="GO:0003714">
    <property type="term" value="F:transcription corepressor activity"/>
    <property type="evidence" value="ECO:0000318"/>
    <property type="project" value="GO_Central"/>
</dbReference>
<feature type="compositionally biased region" description="Basic and acidic residues" evidence="7">
    <location>
        <begin position="301"/>
        <end position="352"/>
    </location>
</feature>
<dbReference type="GO" id="GO:0006357">
    <property type="term" value="P:regulation of transcription by RNA polymerase II"/>
    <property type="evidence" value="ECO:0000318"/>
    <property type="project" value="GO_Central"/>
</dbReference>
<reference evidence="10" key="1">
    <citation type="submission" date="2021-03" db="EMBL/GenBank/DDBJ databases">
        <authorList>
            <consortium name="Genoscope - CEA"/>
            <person name="William W."/>
        </authorList>
    </citation>
    <scope>NUCLEOTIDE SEQUENCE</scope>
    <source>
        <strain evidence="10">Doubled-haploid Pahang</strain>
    </source>
</reference>
<dbReference type="SUPFAM" id="SSF55729">
    <property type="entry name" value="Acyl-CoA N-acyltransferases (Nat)"/>
    <property type="match status" value="1"/>
</dbReference>
<dbReference type="EnsemblPlants" id="Ma04_t27920.3">
    <property type="protein sequence ID" value="Ma04_p27920.3"/>
    <property type="gene ID" value="Ma04_g27920"/>
</dbReference>
<name>A0A804IUP8_MUSAM</name>
<evidence type="ECO:0000313" key="10">
    <source>
        <dbReference type="EMBL" id="CAG1843599.1"/>
    </source>
</evidence>
<protein>
    <submittedName>
        <fullName evidence="10">(wild Malaysian banana) hypothetical protein</fullName>
    </submittedName>
</protein>
<feature type="compositionally biased region" description="Basic and acidic residues" evidence="7">
    <location>
        <begin position="74"/>
        <end position="83"/>
    </location>
</feature>
<proteinExistence type="predicted"/>
<feature type="region of interest" description="Disordered" evidence="7">
    <location>
        <begin position="121"/>
        <end position="233"/>
    </location>
</feature>
<evidence type="ECO:0000313" key="11">
    <source>
        <dbReference type="EnsemblPlants" id="Ma04_p27920.2"/>
    </source>
</evidence>
<dbReference type="SMART" id="SM00249">
    <property type="entry name" value="PHD"/>
    <property type="match status" value="2"/>
</dbReference>
<dbReference type="InterPro" id="IPR011011">
    <property type="entry name" value="Znf_FYVE_PHD"/>
</dbReference>
<feature type="region of interest" description="Disordered" evidence="7">
    <location>
        <begin position="1"/>
        <end position="36"/>
    </location>
</feature>
<feature type="region of interest" description="Disordered" evidence="7">
    <location>
        <begin position="1216"/>
        <end position="1245"/>
    </location>
</feature>
<organism evidence="11 12">
    <name type="scientific">Musa acuminata subsp. malaccensis</name>
    <name type="common">Wild banana</name>
    <name type="synonym">Musa malaccensis</name>
    <dbReference type="NCBI Taxonomy" id="214687"/>
    <lineage>
        <taxon>Eukaryota</taxon>
        <taxon>Viridiplantae</taxon>
        <taxon>Streptophyta</taxon>
        <taxon>Embryophyta</taxon>
        <taxon>Tracheophyta</taxon>
        <taxon>Spermatophyta</taxon>
        <taxon>Magnoliopsida</taxon>
        <taxon>Liliopsida</taxon>
        <taxon>Zingiberales</taxon>
        <taxon>Musaceae</taxon>
        <taxon>Musa</taxon>
    </lineage>
</organism>
<feature type="compositionally biased region" description="Basic and acidic residues" evidence="7">
    <location>
        <begin position="121"/>
        <end position="143"/>
    </location>
</feature>
<evidence type="ECO:0000256" key="7">
    <source>
        <dbReference type="SAM" id="MobiDB-lite"/>
    </source>
</evidence>
<feature type="compositionally biased region" description="Polar residues" evidence="7">
    <location>
        <begin position="1222"/>
        <end position="1236"/>
    </location>
</feature>
<dbReference type="GO" id="GO:0005634">
    <property type="term" value="C:nucleus"/>
    <property type="evidence" value="ECO:0000318"/>
    <property type="project" value="GO_Central"/>
</dbReference>
<comment type="subcellular location">
    <subcellularLocation>
        <location evidence="1">Nucleus</location>
    </subcellularLocation>
</comment>
<evidence type="ECO:0000256" key="1">
    <source>
        <dbReference type="ARBA" id="ARBA00004123"/>
    </source>
</evidence>
<dbReference type="Pfam" id="PF22970">
    <property type="entry name" value="DUF7028"/>
    <property type="match status" value="1"/>
</dbReference>
<evidence type="ECO:0000259" key="8">
    <source>
        <dbReference type="PROSITE" id="PS50016"/>
    </source>
</evidence>
<dbReference type="EnsemblPlants" id="Ma04_t27920.2">
    <property type="protein sequence ID" value="Ma04_p27920.2"/>
    <property type="gene ID" value="Ma04_g27920"/>
</dbReference>
<dbReference type="Gramene" id="Ma04_t27920.1">
    <property type="protein sequence ID" value="Ma04_p27920.1"/>
    <property type="gene ID" value="Ma04_g27920"/>
</dbReference>
<dbReference type="Gene3D" id="3.30.40.10">
    <property type="entry name" value="Zinc/RING finger domain, C3HC4 (zinc finger)"/>
    <property type="match status" value="1"/>
</dbReference>
<evidence type="ECO:0000313" key="12">
    <source>
        <dbReference type="Proteomes" id="UP000012960"/>
    </source>
</evidence>
<evidence type="ECO:0000256" key="5">
    <source>
        <dbReference type="ARBA" id="ARBA00023242"/>
    </source>
</evidence>
<dbReference type="Proteomes" id="UP000012960">
    <property type="component" value="Unplaced"/>
</dbReference>
<dbReference type="CDD" id="cd15539">
    <property type="entry name" value="PHD1_AIRE"/>
    <property type="match status" value="1"/>
</dbReference>
<feature type="domain" description="N-acetyltransferase" evidence="9">
    <location>
        <begin position="827"/>
        <end position="983"/>
    </location>
</feature>
<feature type="compositionally biased region" description="Polar residues" evidence="7">
    <location>
        <begin position="279"/>
        <end position="300"/>
    </location>
</feature>
<reference evidence="11" key="2">
    <citation type="submission" date="2021-05" db="UniProtKB">
        <authorList>
            <consortium name="EnsemblPlants"/>
        </authorList>
    </citation>
    <scope>IDENTIFICATION</scope>
    <source>
        <strain evidence="11">subsp. malaccensis</strain>
    </source>
</reference>
<evidence type="ECO:0000256" key="3">
    <source>
        <dbReference type="ARBA" id="ARBA00022771"/>
    </source>
</evidence>
<keyword evidence="3 6" id="KW-0863">Zinc-finger</keyword>
<feature type="compositionally biased region" description="Basic and acidic residues" evidence="7">
    <location>
        <begin position="484"/>
        <end position="493"/>
    </location>
</feature>
<keyword evidence="12" id="KW-1185">Reference proteome</keyword>
<dbReference type="FunCoup" id="A0A804IUP8">
    <property type="interactions" value="2760"/>
</dbReference>
<dbReference type="InterPro" id="IPR054292">
    <property type="entry name" value="DUF7028"/>
</dbReference>
<dbReference type="PANTHER" id="PTHR46309">
    <property type="entry name" value="PHD FINGER PROTEIN 12"/>
    <property type="match status" value="1"/>
</dbReference>
<feature type="region of interest" description="Disordered" evidence="7">
    <location>
        <begin position="259"/>
        <end position="363"/>
    </location>
</feature>
<dbReference type="InterPro" id="IPR019787">
    <property type="entry name" value="Znf_PHD-finger"/>
</dbReference>
<feature type="region of interest" description="Disordered" evidence="7">
    <location>
        <begin position="483"/>
        <end position="518"/>
    </location>
</feature>